<proteinExistence type="predicted"/>
<accession>D2RQ34</accession>
<gene>
    <name evidence="1" type="ordered locus">Htur_1405</name>
</gene>
<dbReference type="EMBL" id="CP001860">
    <property type="protein sequence ID" value="ADB60293.1"/>
    <property type="molecule type" value="Genomic_DNA"/>
</dbReference>
<evidence type="ECO:0000313" key="2">
    <source>
        <dbReference type="Proteomes" id="UP000001903"/>
    </source>
</evidence>
<dbReference type="HOGENOM" id="CLU_3057036_0_0_2"/>
<dbReference type="Gene3D" id="1.10.10.10">
    <property type="entry name" value="Winged helix-like DNA-binding domain superfamily/Winged helix DNA-binding domain"/>
    <property type="match status" value="1"/>
</dbReference>
<organism evidence="1 2">
    <name type="scientific">Haloterrigena turkmenica (strain ATCC 51198 / DSM 5511 / JCM 9101 / NCIMB 13204 / VKM B-1734 / 4k)</name>
    <name type="common">Halococcus turkmenicus</name>
    <dbReference type="NCBI Taxonomy" id="543526"/>
    <lineage>
        <taxon>Archaea</taxon>
        <taxon>Methanobacteriati</taxon>
        <taxon>Methanobacteriota</taxon>
        <taxon>Stenosarchaea group</taxon>
        <taxon>Halobacteria</taxon>
        <taxon>Halobacteriales</taxon>
        <taxon>Natrialbaceae</taxon>
        <taxon>Haloterrigena</taxon>
    </lineage>
</organism>
<sequence length="53" mass="6139">MEERCLLLCQVRLITPIVEDSNMYEITCEGQEYLDRKLDVENRPTPSPQALQG</sequence>
<protein>
    <submittedName>
        <fullName evidence="1">Uncharacterized protein</fullName>
    </submittedName>
</protein>
<dbReference type="eggNOG" id="arCOG03923">
    <property type="taxonomic scope" value="Archaea"/>
</dbReference>
<reference evidence="1 2" key="1">
    <citation type="journal article" date="2010" name="Stand. Genomic Sci.">
        <title>Complete genome sequence of Haloterrigena turkmenica type strain (4k).</title>
        <authorList>
            <person name="Saunders E."/>
            <person name="Tindall B.J."/>
            <person name="Fahnrich R."/>
            <person name="Lapidus A."/>
            <person name="Copeland A."/>
            <person name="Del Rio T.G."/>
            <person name="Lucas S."/>
            <person name="Chen F."/>
            <person name="Tice H."/>
            <person name="Cheng J.F."/>
            <person name="Han C."/>
            <person name="Detter J.C."/>
            <person name="Bruce D."/>
            <person name="Goodwin L."/>
            <person name="Chain P."/>
            <person name="Pitluck S."/>
            <person name="Pati A."/>
            <person name="Ivanova N."/>
            <person name="Mavromatis K."/>
            <person name="Chen A."/>
            <person name="Palaniappan K."/>
            <person name="Land M."/>
            <person name="Hauser L."/>
            <person name="Chang Y.J."/>
            <person name="Jeffries C.D."/>
            <person name="Brettin T."/>
            <person name="Rohde M."/>
            <person name="Goker M."/>
            <person name="Bristow J."/>
            <person name="Eisen J.A."/>
            <person name="Markowitz V."/>
            <person name="Hugenholtz P."/>
            <person name="Klenk H.P."/>
            <person name="Kyrpides N.C."/>
        </authorList>
    </citation>
    <scope>NUCLEOTIDE SEQUENCE [LARGE SCALE GENOMIC DNA]</scope>
    <source>
        <strain evidence="2">ATCC 51198 / DSM 5511 / JCM 9101 / NCIMB 13204 / VKM B-1734 / 4k</strain>
    </source>
</reference>
<name>D2RQ34_HALTV</name>
<keyword evidence="2" id="KW-1185">Reference proteome</keyword>
<dbReference type="InterPro" id="IPR036388">
    <property type="entry name" value="WH-like_DNA-bd_sf"/>
</dbReference>
<dbReference type="KEGG" id="htu:Htur_1405"/>
<dbReference type="STRING" id="543526.Htur_1405"/>
<dbReference type="AlphaFoldDB" id="D2RQ34"/>
<dbReference type="Proteomes" id="UP000001903">
    <property type="component" value="Chromosome"/>
</dbReference>
<evidence type="ECO:0000313" key="1">
    <source>
        <dbReference type="EMBL" id="ADB60293.1"/>
    </source>
</evidence>